<proteinExistence type="predicted"/>
<feature type="compositionally biased region" description="Polar residues" evidence="1">
    <location>
        <begin position="99"/>
        <end position="108"/>
    </location>
</feature>
<feature type="compositionally biased region" description="Polar residues" evidence="1">
    <location>
        <begin position="72"/>
        <end position="89"/>
    </location>
</feature>
<sequence length="141" mass="15942">MKVLLFFGILAIVKASAPYDRLLQRLRETQDRQDGDHKDNDANLSDWQKQLEYRVGVLEDKMTDLGNTLLTLKNENGDQSGGSEQVQDTHTGEDAVNRGSKNNDQTRGLSVLLEKIKSIMDETKQEQIGDIAKKMRVIQEP</sequence>
<dbReference type="EMBL" id="JBJQND010000001">
    <property type="protein sequence ID" value="KAL3891580.1"/>
    <property type="molecule type" value="Genomic_DNA"/>
</dbReference>
<evidence type="ECO:0008006" key="5">
    <source>
        <dbReference type="Google" id="ProtNLM"/>
    </source>
</evidence>
<evidence type="ECO:0000313" key="3">
    <source>
        <dbReference type="EMBL" id="KAL3891580.1"/>
    </source>
</evidence>
<organism evidence="3 4">
    <name type="scientific">Sinanodonta woodiana</name>
    <name type="common">Chinese pond mussel</name>
    <name type="synonym">Anodonta woodiana</name>
    <dbReference type="NCBI Taxonomy" id="1069815"/>
    <lineage>
        <taxon>Eukaryota</taxon>
        <taxon>Metazoa</taxon>
        <taxon>Spiralia</taxon>
        <taxon>Lophotrochozoa</taxon>
        <taxon>Mollusca</taxon>
        <taxon>Bivalvia</taxon>
        <taxon>Autobranchia</taxon>
        <taxon>Heteroconchia</taxon>
        <taxon>Palaeoheterodonta</taxon>
        <taxon>Unionida</taxon>
        <taxon>Unionoidea</taxon>
        <taxon>Unionidae</taxon>
        <taxon>Unioninae</taxon>
        <taxon>Sinanodonta</taxon>
    </lineage>
</organism>
<feature type="region of interest" description="Disordered" evidence="1">
    <location>
        <begin position="72"/>
        <end position="108"/>
    </location>
</feature>
<gene>
    <name evidence="3" type="ORF">ACJMK2_003836</name>
</gene>
<keyword evidence="2" id="KW-0732">Signal</keyword>
<accession>A0ABD3Y2D8</accession>
<keyword evidence="4" id="KW-1185">Reference proteome</keyword>
<reference evidence="3 4" key="1">
    <citation type="submission" date="2024-11" db="EMBL/GenBank/DDBJ databases">
        <title>Chromosome-level genome assembly of the freshwater bivalve Anodonta woodiana.</title>
        <authorList>
            <person name="Chen X."/>
        </authorList>
    </citation>
    <scope>NUCLEOTIDE SEQUENCE [LARGE SCALE GENOMIC DNA]</scope>
    <source>
        <strain evidence="3">MN2024</strain>
        <tissue evidence="3">Gills</tissue>
    </source>
</reference>
<comment type="caution">
    <text evidence="3">The sequence shown here is derived from an EMBL/GenBank/DDBJ whole genome shotgun (WGS) entry which is preliminary data.</text>
</comment>
<feature type="signal peptide" evidence="2">
    <location>
        <begin position="1"/>
        <end position="15"/>
    </location>
</feature>
<feature type="chain" id="PRO_5044876592" description="Secreted protein" evidence="2">
    <location>
        <begin position="16"/>
        <end position="141"/>
    </location>
</feature>
<dbReference type="Proteomes" id="UP001634394">
    <property type="component" value="Unassembled WGS sequence"/>
</dbReference>
<name>A0ABD3Y2D8_SINWO</name>
<evidence type="ECO:0000256" key="1">
    <source>
        <dbReference type="SAM" id="MobiDB-lite"/>
    </source>
</evidence>
<evidence type="ECO:0000313" key="4">
    <source>
        <dbReference type="Proteomes" id="UP001634394"/>
    </source>
</evidence>
<dbReference type="AlphaFoldDB" id="A0ABD3Y2D8"/>
<evidence type="ECO:0000256" key="2">
    <source>
        <dbReference type="SAM" id="SignalP"/>
    </source>
</evidence>
<protein>
    <recommendedName>
        <fullName evidence="5">Secreted protein</fullName>
    </recommendedName>
</protein>